<reference evidence="2" key="1">
    <citation type="submission" date="2020-08" db="EMBL/GenBank/DDBJ databases">
        <title>Genome public.</title>
        <authorList>
            <person name="Liu C."/>
            <person name="Sun Q."/>
        </authorList>
    </citation>
    <scope>NUCLEOTIDE SEQUENCE</scope>
    <source>
        <strain evidence="2">NSJ-52</strain>
    </source>
</reference>
<organism evidence="2 3">
    <name type="scientific">Lawsonibacter faecis</name>
    <dbReference type="NCBI Taxonomy" id="2763052"/>
    <lineage>
        <taxon>Bacteria</taxon>
        <taxon>Bacillati</taxon>
        <taxon>Bacillota</taxon>
        <taxon>Clostridia</taxon>
        <taxon>Eubacteriales</taxon>
        <taxon>Oscillospiraceae</taxon>
        <taxon>Lawsonibacter</taxon>
    </lineage>
</organism>
<name>A0A8J6MGQ8_9FIRM</name>
<dbReference type="EMBL" id="JACOPQ010000006">
    <property type="protein sequence ID" value="MBC5737253.1"/>
    <property type="molecule type" value="Genomic_DNA"/>
</dbReference>
<comment type="caution">
    <text evidence="2">The sequence shown here is derived from an EMBL/GenBank/DDBJ whole genome shotgun (WGS) entry which is preliminary data.</text>
</comment>
<evidence type="ECO:0000313" key="3">
    <source>
        <dbReference type="Proteomes" id="UP000607645"/>
    </source>
</evidence>
<sequence>MRKKLLPLILCCALLLAGCTAEPSPAPTPTPTPSVSVEEPRPVPAVQIALIRDYMGPDCRGTDGGLLDGYGGAIRVQKLDLICDGETVTGTVEGVRAGFSDFESGCTYFRTGVRGVVGAAGGVPYVERLTYGDCQRGPGIHIQRVEEAITDENRRIVARRWYDQPVIYDPDSEGTEAVNEYFETECQTFMDDAEGFFWGSAEGLLELAGTDRFVDQNLRETVTTEVTYLDELLLSVNKTCNWFMAGTSPIHYAGDTFDLRSGQRLDLDYFVKVDIADFNDWVTDQVCAIAWEREEVEDCYSGLTFADYQYAYDGDSVIIFLEEPFVAGGAPVLRYKL</sequence>
<accession>A0A8J6MGQ8</accession>
<feature type="chain" id="PRO_5035196319" description="Lipoprotein" evidence="1">
    <location>
        <begin position="27"/>
        <end position="337"/>
    </location>
</feature>
<feature type="signal peptide" evidence="1">
    <location>
        <begin position="1"/>
        <end position="26"/>
    </location>
</feature>
<gene>
    <name evidence="2" type="ORF">H8S62_09550</name>
</gene>
<evidence type="ECO:0000313" key="2">
    <source>
        <dbReference type="EMBL" id="MBC5737253.1"/>
    </source>
</evidence>
<proteinExistence type="predicted"/>
<keyword evidence="3" id="KW-1185">Reference proteome</keyword>
<evidence type="ECO:0008006" key="4">
    <source>
        <dbReference type="Google" id="ProtNLM"/>
    </source>
</evidence>
<dbReference type="AlphaFoldDB" id="A0A8J6MGQ8"/>
<evidence type="ECO:0000256" key="1">
    <source>
        <dbReference type="SAM" id="SignalP"/>
    </source>
</evidence>
<dbReference type="RefSeq" id="WP_186919120.1">
    <property type="nucleotide sequence ID" value="NZ_JACOPQ010000006.1"/>
</dbReference>
<dbReference type="Proteomes" id="UP000607645">
    <property type="component" value="Unassembled WGS sequence"/>
</dbReference>
<dbReference type="PROSITE" id="PS51257">
    <property type="entry name" value="PROKAR_LIPOPROTEIN"/>
    <property type="match status" value="1"/>
</dbReference>
<keyword evidence="1" id="KW-0732">Signal</keyword>
<protein>
    <recommendedName>
        <fullName evidence="4">Lipoprotein</fullName>
    </recommendedName>
</protein>